<keyword evidence="2" id="KW-1185">Reference proteome</keyword>
<dbReference type="PROSITE" id="PS51257">
    <property type="entry name" value="PROKAR_LIPOPROTEIN"/>
    <property type="match status" value="1"/>
</dbReference>
<evidence type="ECO:0008006" key="3">
    <source>
        <dbReference type="Google" id="ProtNLM"/>
    </source>
</evidence>
<reference evidence="1 2" key="1">
    <citation type="submission" date="2024-09" db="EMBL/GenBank/DDBJ databases">
        <title>Taxonomic and Genotyping Characterization of Leptospira Strains isolated from Multiple Sources in Colombia highlights the importance of intermediate species.</title>
        <authorList>
            <person name="Torres Higuera L."/>
            <person name="Rojas Tapias D."/>
            <person name="Jimenez Velasquez S."/>
            <person name="Renjifo Ibanez C."/>
        </authorList>
    </citation>
    <scope>NUCLEOTIDE SEQUENCE [LARGE SCALE GENOMIC DNA]</scope>
    <source>
        <strain evidence="1 2">Lep080</strain>
    </source>
</reference>
<evidence type="ECO:0000313" key="2">
    <source>
        <dbReference type="Proteomes" id="UP001580391"/>
    </source>
</evidence>
<dbReference type="Proteomes" id="UP001580391">
    <property type="component" value="Unassembled WGS sequence"/>
</dbReference>
<dbReference type="EMBL" id="JBHILJ010000009">
    <property type="protein sequence ID" value="MFB5737978.1"/>
    <property type="molecule type" value="Genomic_DNA"/>
</dbReference>
<gene>
    <name evidence="1" type="ORF">ACE5IX_15755</name>
</gene>
<evidence type="ECO:0000313" key="1">
    <source>
        <dbReference type="EMBL" id="MFB5737978.1"/>
    </source>
</evidence>
<accession>A0ABV5BRP2</accession>
<comment type="caution">
    <text evidence="1">The sequence shown here is derived from an EMBL/GenBank/DDBJ whole genome shotgun (WGS) entry which is preliminary data.</text>
</comment>
<organism evidence="1 2">
    <name type="scientific">Leptospira wolffii</name>
    <dbReference type="NCBI Taxonomy" id="409998"/>
    <lineage>
        <taxon>Bacteria</taxon>
        <taxon>Pseudomonadati</taxon>
        <taxon>Spirochaetota</taxon>
        <taxon>Spirochaetia</taxon>
        <taxon>Leptospirales</taxon>
        <taxon>Leptospiraceae</taxon>
        <taxon>Leptospira</taxon>
    </lineage>
</organism>
<protein>
    <recommendedName>
        <fullName evidence="3">Lipoprotein</fullName>
    </recommendedName>
</protein>
<name>A0ABV5BRP2_9LEPT</name>
<dbReference type="RefSeq" id="WP_135700270.1">
    <property type="nucleotide sequence ID" value="NZ_JBHILI010000010.1"/>
</dbReference>
<sequence>MKYGLVFLCLIFLSCETFDRLPLRKVQNGKKEFLEGWSTCPKTKENETAPSNCKASLFANTIFIKATVPTPSKGESCLEQCRTLKGENGISKIAVESLPANTSISASDFTYPRVPSACILQKSPAPQVYRAGTVRLPSSFTRRKERTEHCSCNLFIEYEKGESEFASIFRDCLDLEKISRKEQENFYYKYRY</sequence>
<proteinExistence type="predicted"/>